<dbReference type="GO" id="GO:0004867">
    <property type="term" value="F:serine-type endopeptidase inhibitor activity"/>
    <property type="evidence" value="ECO:0007669"/>
    <property type="project" value="UniProtKB-KW"/>
</dbReference>
<keyword evidence="2" id="KW-0722">Serine protease inhibitor</keyword>
<evidence type="ECO:0000259" key="5">
    <source>
        <dbReference type="PROSITE" id="PS50279"/>
    </source>
</evidence>
<dbReference type="EMBL" id="NCKV01002816">
    <property type="protein sequence ID" value="RWS26370.1"/>
    <property type="molecule type" value="Genomic_DNA"/>
</dbReference>
<dbReference type="PROSITE" id="PS50279">
    <property type="entry name" value="BPTI_KUNITZ_2"/>
    <property type="match status" value="1"/>
</dbReference>
<organism evidence="6 7">
    <name type="scientific">Leptotrombidium deliense</name>
    <dbReference type="NCBI Taxonomy" id="299467"/>
    <lineage>
        <taxon>Eukaryota</taxon>
        <taxon>Metazoa</taxon>
        <taxon>Ecdysozoa</taxon>
        <taxon>Arthropoda</taxon>
        <taxon>Chelicerata</taxon>
        <taxon>Arachnida</taxon>
        <taxon>Acari</taxon>
        <taxon>Acariformes</taxon>
        <taxon>Trombidiformes</taxon>
        <taxon>Prostigmata</taxon>
        <taxon>Anystina</taxon>
        <taxon>Parasitengona</taxon>
        <taxon>Trombiculoidea</taxon>
        <taxon>Trombiculidae</taxon>
        <taxon>Leptotrombidium</taxon>
    </lineage>
</organism>
<dbReference type="VEuPathDB" id="VectorBase:LDEU005670"/>
<evidence type="ECO:0000256" key="3">
    <source>
        <dbReference type="ARBA" id="ARBA00023157"/>
    </source>
</evidence>
<dbReference type="OrthoDB" id="4473401at2759"/>
<gene>
    <name evidence="6" type="ORF">B4U80_06469</name>
</gene>
<dbReference type="InterPro" id="IPR050098">
    <property type="entry name" value="TFPI/VKTCI-like"/>
</dbReference>
<keyword evidence="4" id="KW-0812">Transmembrane</keyword>
<dbReference type="PANTHER" id="PTHR10083:SF328">
    <property type="entry name" value="TISSUE FACTOR PATHWAY INHIBITOR"/>
    <property type="match status" value="1"/>
</dbReference>
<dbReference type="SMART" id="SM00131">
    <property type="entry name" value="KU"/>
    <property type="match status" value="1"/>
</dbReference>
<comment type="caution">
    <text evidence="6">The sequence shown here is derived from an EMBL/GenBank/DDBJ whole genome shotgun (WGS) entry which is preliminary data.</text>
</comment>
<keyword evidence="7" id="KW-1185">Reference proteome</keyword>
<keyword evidence="4" id="KW-1133">Transmembrane helix</keyword>
<evidence type="ECO:0000313" key="6">
    <source>
        <dbReference type="EMBL" id="RWS26370.1"/>
    </source>
</evidence>
<dbReference type="PRINTS" id="PR00759">
    <property type="entry name" value="BASICPTASE"/>
</dbReference>
<sequence length="94" mass="11170">MIYVVNNYYIQLHCLLPSDPGFCKASFSRYYFDKNTCKEFLFGGCGGGNENKFETFNECFLHCGNGRLFIVLWYIVFFYYFFILHVIHTAYHIV</sequence>
<reference evidence="6 7" key="1">
    <citation type="journal article" date="2018" name="Gigascience">
        <title>Genomes of trombidid mites reveal novel predicted allergens and laterally-transferred genes associated with secondary metabolism.</title>
        <authorList>
            <person name="Dong X."/>
            <person name="Chaisiri K."/>
            <person name="Xia D."/>
            <person name="Armstrong S.D."/>
            <person name="Fang Y."/>
            <person name="Donnelly M.J."/>
            <person name="Kadowaki T."/>
            <person name="McGarry J.W."/>
            <person name="Darby A.C."/>
            <person name="Makepeace B.L."/>
        </authorList>
    </citation>
    <scope>NUCLEOTIDE SEQUENCE [LARGE SCALE GENOMIC DNA]</scope>
    <source>
        <strain evidence="6">UoL-UT</strain>
    </source>
</reference>
<keyword evidence="3" id="KW-1015">Disulfide bond</keyword>
<evidence type="ECO:0000313" key="7">
    <source>
        <dbReference type="Proteomes" id="UP000288716"/>
    </source>
</evidence>
<dbReference type="Pfam" id="PF00014">
    <property type="entry name" value="Kunitz_BPTI"/>
    <property type="match status" value="1"/>
</dbReference>
<dbReference type="CDD" id="cd00109">
    <property type="entry name" value="Kunitz-type"/>
    <property type="match status" value="1"/>
</dbReference>
<dbReference type="GO" id="GO:0005615">
    <property type="term" value="C:extracellular space"/>
    <property type="evidence" value="ECO:0007669"/>
    <property type="project" value="TreeGrafter"/>
</dbReference>
<name>A0A443SFT0_9ACAR</name>
<dbReference type="InterPro" id="IPR036880">
    <property type="entry name" value="Kunitz_BPTI_sf"/>
</dbReference>
<dbReference type="STRING" id="299467.A0A443SFT0"/>
<proteinExistence type="predicted"/>
<keyword evidence="4" id="KW-0472">Membrane</keyword>
<accession>A0A443SFT0</accession>
<dbReference type="Proteomes" id="UP000288716">
    <property type="component" value="Unassembled WGS sequence"/>
</dbReference>
<evidence type="ECO:0000256" key="1">
    <source>
        <dbReference type="ARBA" id="ARBA00022690"/>
    </source>
</evidence>
<feature type="domain" description="BPTI/Kunitz inhibitor" evidence="5">
    <location>
        <begin position="14"/>
        <end position="63"/>
    </location>
</feature>
<dbReference type="Gene3D" id="4.10.410.10">
    <property type="entry name" value="Pancreatic trypsin inhibitor Kunitz domain"/>
    <property type="match status" value="1"/>
</dbReference>
<keyword evidence="1" id="KW-0646">Protease inhibitor</keyword>
<evidence type="ECO:0000256" key="2">
    <source>
        <dbReference type="ARBA" id="ARBA00022900"/>
    </source>
</evidence>
<dbReference type="SUPFAM" id="SSF57362">
    <property type="entry name" value="BPTI-like"/>
    <property type="match status" value="1"/>
</dbReference>
<evidence type="ECO:0000256" key="4">
    <source>
        <dbReference type="SAM" id="Phobius"/>
    </source>
</evidence>
<protein>
    <recommendedName>
        <fullName evidence="5">BPTI/Kunitz inhibitor domain-containing protein</fullName>
    </recommendedName>
</protein>
<dbReference type="PANTHER" id="PTHR10083">
    <property type="entry name" value="KUNITZ-TYPE PROTEASE INHIBITOR-RELATED"/>
    <property type="match status" value="1"/>
</dbReference>
<feature type="transmembrane region" description="Helical" evidence="4">
    <location>
        <begin position="71"/>
        <end position="91"/>
    </location>
</feature>
<dbReference type="InterPro" id="IPR002223">
    <property type="entry name" value="Kunitz_BPTI"/>
</dbReference>
<dbReference type="AlphaFoldDB" id="A0A443SFT0"/>